<dbReference type="OrthoDB" id="170876at2157"/>
<dbReference type="Pfam" id="PF12802">
    <property type="entry name" value="MarR_2"/>
    <property type="match status" value="1"/>
</dbReference>
<dbReference type="KEGG" id="hut:Huta_1238"/>
<organism evidence="4 5">
    <name type="scientific">Halorhabdus utahensis (strain DSM 12940 / JCM 11049 / AX-2)</name>
    <dbReference type="NCBI Taxonomy" id="519442"/>
    <lineage>
        <taxon>Archaea</taxon>
        <taxon>Methanobacteriati</taxon>
        <taxon>Methanobacteriota</taxon>
        <taxon>Stenosarchaea group</taxon>
        <taxon>Halobacteria</taxon>
        <taxon>Halobacteriales</taxon>
        <taxon>Haloarculaceae</taxon>
        <taxon>Halorhabdus</taxon>
    </lineage>
</organism>
<evidence type="ECO:0000256" key="1">
    <source>
        <dbReference type="SAM" id="Coils"/>
    </source>
</evidence>
<dbReference type="EMBL" id="CP001687">
    <property type="protein sequence ID" value="ACV11414.1"/>
    <property type="molecule type" value="Genomic_DNA"/>
</dbReference>
<dbReference type="InterPro" id="IPR036390">
    <property type="entry name" value="WH_DNA-bd_sf"/>
</dbReference>
<dbReference type="SUPFAM" id="SSF46785">
    <property type="entry name" value="Winged helix' DNA-binding domain"/>
    <property type="match status" value="1"/>
</dbReference>
<dbReference type="RefSeq" id="WP_015788988.1">
    <property type="nucleotide sequence ID" value="NC_013158.1"/>
</dbReference>
<dbReference type="Gene3D" id="1.10.10.10">
    <property type="entry name" value="Winged helix-like DNA-binding domain superfamily/Winged helix DNA-binding domain"/>
    <property type="match status" value="1"/>
</dbReference>
<dbReference type="GO" id="GO:0003700">
    <property type="term" value="F:DNA-binding transcription factor activity"/>
    <property type="evidence" value="ECO:0007669"/>
    <property type="project" value="InterPro"/>
</dbReference>
<evidence type="ECO:0000313" key="5">
    <source>
        <dbReference type="Proteomes" id="UP000002071"/>
    </source>
</evidence>
<dbReference type="Proteomes" id="UP000002071">
    <property type="component" value="Chromosome"/>
</dbReference>
<dbReference type="InterPro" id="IPR000835">
    <property type="entry name" value="HTH_MarR-typ"/>
</dbReference>
<evidence type="ECO:0000259" key="3">
    <source>
        <dbReference type="Pfam" id="PF12802"/>
    </source>
</evidence>
<dbReference type="eggNOG" id="arCOG02611">
    <property type="taxonomic scope" value="Archaea"/>
</dbReference>
<sequence>MSRPEEDQSARPDREAIIEAAAADPDASAADLAEAVPNATPELVERVLGEHTVPGTDGSGTTDTDAYPDREDISERQIRTLQAIAAHPDATQRDIASFLDVTAATVSNRVNSLPGFDWEDRRTFVREVLDLDVIPGSDRTADAGEGELYETVQELRDRVDRLERRHAGETSRDEPRKAPFDDPELARKVIHLCLESEAITDEEEQRILAYFLE</sequence>
<protein>
    <recommendedName>
        <fullName evidence="3">HTH marR-type domain-containing protein</fullName>
    </recommendedName>
</protein>
<name>C7NN14_HALUD</name>
<reference evidence="4 5" key="1">
    <citation type="journal article" date="2009" name="Stand. Genomic Sci.">
        <title>Complete genome sequence of Halorhabdus utahensis type strain (AX-2).</title>
        <authorList>
            <person name="Anderson I."/>
            <person name="Tindall B.J."/>
            <person name="Pomrenke H."/>
            <person name="Goker M."/>
            <person name="Lapidus A."/>
            <person name="Nolan M."/>
            <person name="Copeland A."/>
            <person name="Glavina Del Rio T."/>
            <person name="Chen F."/>
            <person name="Tice H."/>
            <person name="Cheng J.F."/>
            <person name="Lucas S."/>
            <person name="Chertkov O."/>
            <person name="Bruce D."/>
            <person name="Brettin T."/>
            <person name="Detter J.C."/>
            <person name="Han C."/>
            <person name="Goodwin L."/>
            <person name="Land M."/>
            <person name="Hauser L."/>
            <person name="Chang Y.J."/>
            <person name="Jeffries C.D."/>
            <person name="Pitluck S."/>
            <person name="Pati A."/>
            <person name="Mavromatis K."/>
            <person name="Ivanova N."/>
            <person name="Ovchinnikova G."/>
            <person name="Chen A."/>
            <person name="Palaniappan K."/>
            <person name="Chain P."/>
            <person name="Rohde M."/>
            <person name="Bristow J."/>
            <person name="Eisen J.A."/>
            <person name="Markowitz V."/>
            <person name="Hugenholtz P."/>
            <person name="Kyrpides N.C."/>
            <person name="Klenk H.P."/>
        </authorList>
    </citation>
    <scope>NUCLEOTIDE SEQUENCE [LARGE SCALE GENOMIC DNA]</scope>
    <source>
        <strain evidence="5">DSM 12940 / JCM 11049 / AX-2</strain>
    </source>
</reference>
<dbReference type="HOGENOM" id="CLU_1072017_0_0_2"/>
<evidence type="ECO:0000313" key="4">
    <source>
        <dbReference type="EMBL" id="ACV11414.1"/>
    </source>
</evidence>
<accession>C7NN14</accession>
<evidence type="ECO:0000256" key="2">
    <source>
        <dbReference type="SAM" id="MobiDB-lite"/>
    </source>
</evidence>
<keyword evidence="1" id="KW-0175">Coiled coil</keyword>
<feature type="region of interest" description="Disordered" evidence="2">
    <location>
        <begin position="37"/>
        <end position="68"/>
    </location>
</feature>
<feature type="coiled-coil region" evidence="1">
    <location>
        <begin position="145"/>
        <end position="172"/>
    </location>
</feature>
<proteinExistence type="predicted"/>
<feature type="compositionally biased region" description="Low complexity" evidence="2">
    <location>
        <begin position="55"/>
        <end position="65"/>
    </location>
</feature>
<dbReference type="InterPro" id="IPR036388">
    <property type="entry name" value="WH-like_DNA-bd_sf"/>
</dbReference>
<dbReference type="GeneID" id="8383513"/>
<gene>
    <name evidence="4" type="ordered locus">Huta_1238</name>
</gene>
<feature type="domain" description="HTH marR-type" evidence="3">
    <location>
        <begin position="72"/>
        <end position="113"/>
    </location>
</feature>
<dbReference type="AlphaFoldDB" id="C7NN14"/>
<keyword evidence="5" id="KW-1185">Reference proteome</keyword>